<dbReference type="EC" id="7.6.2.11" evidence="7"/>
<dbReference type="AlphaFoldDB" id="A0A4R8UGU5"/>
<dbReference type="SMART" id="SM00382">
    <property type="entry name" value="AAA"/>
    <property type="match status" value="1"/>
</dbReference>
<feature type="domain" description="ABC transporter" evidence="8">
    <location>
        <begin position="20"/>
        <end position="249"/>
    </location>
</feature>
<dbReference type="OrthoDB" id="9802264at2"/>
<dbReference type="PANTHER" id="PTHR42781">
    <property type="entry name" value="SPERMIDINE/PUTRESCINE IMPORT ATP-BINDING PROTEIN POTA"/>
    <property type="match status" value="1"/>
</dbReference>
<sequence>MTETQTLAHKSTRQERGDVVELREVTKYYGATAAVDNVTLAVGAEFYSLLGPSGSGKTSLLRIIAGFAGIDRGQVVIAGKDVTRVPPYRRPCNTVFQQYALFPHLSVAGNIAFGLKEEKLSKMEIQSRVGSVLDLVQLAGAEKRSPRELSGGQQQRVALARALVKRPKVLLLDEPLAALDAKLRKGMQIELKRLQQEVGISFVYVTHDQEEALVMSDRIAIMRGGKVQQIGEPQHIYDNPASAFIADFIGQSNLLAAEVLGVHMGGIAIRLQPGALATVSGPPAKIGSKGRLMVRPEDVKIARLDASEPGDGLVGRVKSQAFLGSSTRFEIALPDHSQMIAVRDRSHTERLDPGDEVSISWPPRAARFFPDEVSAP</sequence>
<dbReference type="PANTHER" id="PTHR42781:SF4">
    <property type="entry name" value="SPERMIDINE_PUTRESCINE IMPORT ATP-BINDING PROTEIN POTA"/>
    <property type="match status" value="1"/>
</dbReference>
<dbReference type="PROSITE" id="PS00211">
    <property type="entry name" value="ABC_TRANSPORTER_1"/>
    <property type="match status" value="1"/>
</dbReference>
<dbReference type="InterPro" id="IPR003593">
    <property type="entry name" value="AAA+_ATPase"/>
</dbReference>
<keyword evidence="2 7" id="KW-1003">Cell membrane</keyword>
<dbReference type="InterPro" id="IPR003439">
    <property type="entry name" value="ABC_transporter-like_ATP-bd"/>
</dbReference>
<dbReference type="InterPro" id="IPR008995">
    <property type="entry name" value="Mo/tungstate-bd_C_term_dom"/>
</dbReference>
<dbReference type="EMBL" id="SOEZ01000014">
    <property type="protein sequence ID" value="TFB55158.1"/>
    <property type="molecule type" value="Genomic_DNA"/>
</dbReference>
<evidence type="ECO:0000259" key="8">
    <source>
        <dbReference type="PROSITE" id="PS50893"/>
    </source>
</evidence>
<keyword evidence="10" id="KW-1185">Reference proteome</keyword>
<evidence type="ECO:0000256" key="7">
    <source>
        <dbReference type="RuleBase" id="RU364083"/>
    </source>
</evidence>
<keyword evidence="3 7" id="KW-0547">Nucleotide-binding</keyword>
<comment type="subunit">
    <text evidence="7">The complex is composed of two ATP-binding proteins (PotA), two transmembrane proteins (PotB and PotC) and a solute-binding protein (PotD).</text>
</comment>
<dbReference type="GO" id="GO:0005524">
    <property type="term" value="F:ATP binding"/>
    <property type="evidence" value="ECO:0007669"/>
    <property type="project" value="UniProtKB-KW"/>
</dbReference>
<organism evidence="9 10">
    <name type="scientific">Cryobacterium tagatosivorans</name>
    <dbReference type="NCBI Taxonomy" id="1259199"/>
    <lineage>
        <taxon>Bacteria</taxon>
        <taxon>Bacillati</taxon>
        <taxon>Actinomycetota</taxon>
        <taxon>Actinomycetes</taxon>
        <taxon>Micrococcales</taxon>
        <taxon>Microbacteriaceae</taxon>
        <taxon>Cryobacterium</taxon>
    </lineage>
</organism>
<dbReference type="PROSITE" id="PS50893">
    <property type="entry name" value="ABC_TRANSPORTER_2"/>
    <property type="match status" value="1"/>
</dbReference>
<evidence type="ECO:0000313" key="10">
    <source>
        <dbReference type="Proteomes" id="UP000297866"/>
    </source>
</evidence>
<dbReference type="InterPro" id="IPR013611">
    <property type="entry name" value="Transp-assoc_OB_typ2"/>
</dbReference>
<keyword evidence="4 7" id="KW-0067">ATP-binding</keyword>
<evidence type="ECO:0000313" key="9">
    <source>
        <dbReference type="EMBL" id="TFB55158.1"/>
    </source>
</evidence>
<dbReference type="SUPFAM" id="SSF50331">
    <property type="entry name" value="MOP-like"/>
    <property type="match status" value="1"/>
</dbReference>
<dbReference type="Gene3D" id="2.40.50.100">
    <property type="match status" value="1"/>
</dbReference>
<dbReference type="NCBIfam" id="TIGR01187">
    <property type="entry name" value="potA"/>
    <property type="match status" value="1"/>
</dbReference>
<dbReference type="GO" id="GO:0043190">
    <property type="term" value="C:ATP-binding cassette (ABC) transporter complex"/>
    <property type="evidence" value="ECO:0007669"/>
    <property type="project" value="InterPro"/>
</dbReference>
<comment type="caution">
    <text evidence="9">The sequence shown here is derived from an EMBL/GenBank/DDBJ whole genome shotgun (WGS) entry which is preliminary data.</text>
</comment>
<keyword evidence="1 7" id="KW-0813">Transport</keyword>
<evidence type="ECO:0000256" key="5">
    <source>
        <dbReference type="ARBA" id="ARBA00022967"/>
    </source>
</evidence>
<dbReference type="InterPro" id="IPR050093">
    <property type="entry name" value="ABC_SmlMolc_Importer"/>
</dbReference>
<dbReference type="InterPro" id="IPR027417">
    <property type="entry name" value="P-loop_NTPase"/>
</dbReference>
<dbReference type="RefSeq" id="WP_134487949.1">
    <property type="nucleotide sequence ID" value="NZ_SOEZ01000014.1"/>
</dbReference>
<keyword evidence="6 7" id="KW-0472">Membrane</keyword>
<comment type="catalytic activity">
    <reaction evidence="7">
        <text>ATP + H2O + polyamine-[polyamine-binding protein]Side 1 = ADP + phosphate + polyamineSide 2 + [polyamine-binding protein]Side 1.</text>
        <dbReference type="EC" id="7.6.2.11"/>
    </reaction>
</comment>
<dbReference type="Pfam" id="PF00005">
    <property type="entry name" value="ABC_tran"/>
    <property type="match status" value="1"/>
</dbReference>
<evidence type="ECO:0000256" key="4">
    <source>
        <dbReference type="ARBA" id="ARBA00022840"/>
    </source>
</evidence>
<comment type="function">
    <text evidence="7">Part of the ABC transporter complex PotABCD involved in spermidine/putrescine import. Responsible for energy coupling to the transport system.</text>
</comment>
<comment type="similarity">
    <text evidence="7">Belongs to the ABC transporter superfamily. Spermidine/putrescine importer (TC 3.A.1.11.1) family.</text>
</comment>
<evidence type="ECO:0000256" key="2">
    <source>
        <dbReference type="ARBA" id="ARBA00022475"/>
    </source>
</evidence>
<dbReference type="InterPro" id="IPR005893">
    <property type="entry name" value="PotA-like"/>
</dbReference>
<dbReference type="Proteomes" id="UP000297866">
    <property type="component" value="Unassembled WGS sequence"/>
</dbReference>
<proteinExistence type="inferred from homology"/>
<dbReference type="InterPro" id="IPR017871">
    <property type="entry name" value="ABC_transporter-like_CS"/>
</dbReference>
<gene>
    <name evidence="7" type="primary">potA</name>
    <name evidence="9" type="ORF">E3O23_02720</name>
</gene>
<dbReference type="Pfam" id="PF08402">
    <property type="entry name" value="TOBE_2"/>
    <property type="match status" value="1"/>
</dbReference>
<evidence type="ECO:0000256" key="3">
    <source>
        <dbReference type="ARBA" id="ARBA00022741"/>
    </source>
</evidence>
<dbReference type="SUPFAM" id="SSF52540">
    <property type="entry name" value="P-loop containing nucleoside triphosphate hydrolases"/>
    <property type="match status" value="1"/>
</dbReference>
<reference evidence="9 10" key="1">
    <citation type="submission" date="2019-03" db="EMBL/GenBank/DDBJ databases">
        <title>Genomics of glacier-inhabiting Cryobacterium strains.</title>
        <authorList>
            <person name="Liu Q."/>
            <person name="Xin Y.-H."/>
        </authorList>
    </citation>
    <scope>NUCLEOTIDE SEQUENCE [LARGE SCALE GENOMIC DNA]</scope>
    <source>
        <strain evidence="9 10">Sr47</strain>
    </source>
</reference>
<protein>
    <recommendedName>
        <fullName evidence="7">Spermidine/putrescine import ATP-binding protein PotA</fullName>
        <ecNumber evidence="7">7.6.2.11</ecNumber>
    </recommendedName>
</protein>
<dbReference type="Gene3D" id="3.40.50.300">
    <property type="entry name" value="P-loop containing nucleotide triphosphate hydrolases"/>
    <property type="match status" value="1"/>
</dbReference>
<name>A0A4R8UGU5_9MICO</name>
<accession>A0A4R8UGU5</accession>
<dbReference type="GO" id="GO:0015417">
    <property type="term" value="F:ABC-type polyamine transporter activity"/>
    <property type="evidence" value="ECO:0007669"/>
    <property type="project" value="UniProtKB-EC"/>
</dbReference>
<evidence type="ECO:0000256" key="1">
    <source>
        <dbReference type="ARBA" id="ARBA00022448"/>
    </source>
</evidence>
<dbReference type="GO" id="GO:0016887">
    <property type="term" value="F:ATP hydrolysis activity"/>
    <property type="evidence" value="ECO:0007669"/>
    <property type="project" value="InterPro"/>
</dbReference>
<dbReference type="FunFam" id="3.40.50.300:FF:000133">
    <property type="entry name" value="Spermidine/putrescine import ATP-binding protein PotA"/>
    <property type="match status" value="1"/>
</dbReference>
<keyword evidence="5 7" id="KW-1278">Translocase</keyword>
<evidence type="ECO:0000256" key="6">
    <source>
        <dbReference type="ARBA" id="ARBA00023136"/>
    </source>
</evidence>